<organism evidence="1 2">
    <name type="scientific">Phormidium pseudopriestleyi FRX01</name>
    <dbReference type="NCBI Taxonomy" id="1759528"/>
    <lineage>
        <taxon>Bacteria</taxon>
        <taxon>Bacillati</taxon>
        <taxon>Cyanobacteriota</taxon>
        <taxon>Cyanophyceae</taxon>
        <taxon>Oscillatoriophycideae</taxon>
        <taxon>Oscillatoriales</taxon>
        <taxon>Oscillatoriaceae</taxon>
        <taxon>Phormidium</taxon>
    </lineage>
</organism>
<dbReference type="RefSeq" id="WP_207086596.1">
    <property type="nucleotide sequence ID" value="NZ_JAFLQW010000064.1"/>
</dbReference>
<name>A0ABS3FNR1_9CYAN</name>
<evidence type="ECO:0000313" key="1">
    <source>
        <dbReference type="EMBL" id="MBO0348027.1"/>
    </source>
</evidence>
<sequence length="87" mass="9410">MTTASRLDGFRVPQGASWLDLWCFGSCVRSPTVGATASGLASNRNTHAVASTLQSPLQPIAKRFKPINRTGATPPKWGYSEVRVQYS</sequence>
<gene>
    <name evidence="1" type="ORF">J0895_02685</name>
</gene>
<dbReference type="Proteomes" id="UP000664844">
    <property type="component" value="Unassembled WGS sequence"/>
</dbReference>
<proteinExistence type="predicted"/>
<protein>
    <submittedName>
        <fullName evidence="1">Uncharacterized protein</fullName>
    </submittedName>
</protein>
<comment type="caution">
    <text evidence="1">The sequence shown here is derived from an EMBL/GenBank/DDBJ whole genome shotgun (WGS) entry which is preliminary data.</text>
</comment>
<evidence type="ECO:0000313" key="2">
    <source>
        <dbReference type="Proteomes" id="UP000664844"/>
    </source>
</evidence>
<keyword evidence="2" id="KW-1185">Reference proteome</keyword>
<reference evidence="1 2" key="1">
    <citation type="submission" date="2021-03" db="EMBL/GenBank/DDBJ databases">
        <title>Metabolic Capacity of the Antarctic Cyanobacterium Phormidium pseudopriestleyi that Sustains Oxygenic Photosynthesis in the Presence of Hydrogen Sulfide.</title>
        <authorList>
            <person name="Lumian J.E."/>
            <person name="Jungblut A.D."/>
            <person name="Dillon M.L."/>
            <person name="Hawes I."/>
            <person name="Doran P.T."/>
            <person name="Mackey T.J."/>
            <person name="Dick G.J."/>
            <person name="Grettenberger C.L."/>
            <person name="Sumner D.Y."/>
        </authorList>
    </citation>
    <scope>NUCLEOTIDE SEQUENCE [LARGE SCALE GENOMIC DNA]</scope>
    <source>
        <strain evidence="1 2">FRX01</strain>
    </source>
</reference>
<dbReference type="EMBL" id="JAFLQW010000064">
    <property type="protein sequence ID" value="MBO0348027.1"/>
    <property type="molecule type" value="Genomic_DNA"/>
</dbReference>
<accession>A0ABS3FNR1</accession>